<proteinExistence type="predicted"/>
<feature type="transmembrane region" description="Helical" evidence="1">
    <location>
        <begin position="6"/>
        <end position="28"/>
    </location>
</feature>
<comment type="caution">
    <text evidence="2">The sequence shown here is derived from an EMBL/GenBank/DDBJ whole genome shotgun (WGS) entry which is preliminary data.</text>
</comment>
<dbReference type="Proteomes" id="UP000690515">
    <property type="component" value="Unassembled WGS sequence"/>
</dbReference>
<evidence type="ECO:0000313" key="3">
    <source>
        <dbReference type="Proteomes" id="UP000690515"/>
    </source>
</evidence>
<evidence type="ECO:0000256" key="1">
    <source>
        <dbReference type="SAM" id="Phobius"/>
    </source>
</evidence>
<accession>A0ABS5ZH89</accession>
<reference evidence="2 3" key="1">
    <citation type="submission" date="2021-04" db="EMBL/GenBank/DDBJ databases">
        <authorList>
            <person name="Pira H."/>
            <person name="Risdian C."/>
            <person name="Wink J."/>
        </authorList>
    </citation>
    <scope>NUCLEOTIDE SEQUENCE [LARGE SCALE GENOMIC DNA]</scope>
    <source>
        <strain evidence="2 3">WH53</strain>
    </source>
</reference>
<evidence type="ECO:0008006" key="4">
    <source>
        <dbReference type="Google" id="ProtNLM"/>
    </source>
</evidence>
<sequence length="84" mass="9283">MTFSGYWVLVGILAVFNYAFAFILSIEISAFDLMTTRKKLLWNLLAWGVPVIGPIFTHRYLEIGWAKGDSAGGNNTNLPPGDGF</sequence>
<dbReference type="EMBL" id="JAGSOY010000042">
    <property type="protein sequence ID" value="MBU2712620.1"/>
    <property type="molecule type" value="Genomic_DNA"/>
</dbReference>
<feature type="transmembrane region" description="Helical" evidence="1">
    <location>
        <begin position="40"/>
        <end position="61"/>
    </location>
</feature>
<keyword evidence="1" id="KW-0812">Transmembrane</keyword>
<keyword evidence="1" id="KW-0472">Membrane</keyword>
<organism evidence="2 3">
    <name type="scientific">Zooshikella harenae</name>
    <dbReference type="NCBI Taxonomy" id="2827238"/>
    <lineage>
        <taxon>Bacteria</taxon>
        <taxon>Pseudomonadati</taxon>
        <taxon>Pseudomonadota</taxon>
        <taxon>Gammaproteobacteria</taxon>
        <taxon>Oceanospirillales</taxon>
        <taxon>Zooshikellaceae</taxon>
        <taxon>Zooshikella</taxon>
    </lineage>
</organism>
<keyword evidence="1" id="KW-1133">Transmembrane helix</keyword>
<dbReference type="RefSeq" id="WP_215820846.1">
    <property type="nucleotide sequence ID" value="NZ_JAGSOY010000042.1"/>
</dbReference>
<gene>
    <name evidence="2" type="ORF">KCG35_16250</name>
</gene>
<protein>
    <recommendedName>
        <fullName evidence="4">Cardiolipin synthase N-terminal domain-containing protein</fullName>
    </recommendedName>
</protein>
<name>A0ABS5ZH89_9GAMM</name>
<keyword evidence="3" id="KW-1185">Reference proteome</keyword>
<evidence type="ECO:0000313" key="2">
    <source>
        <dbReference type="EMBL" id="MBU2712620.1"/>
    </source>
</evidence>